<feature type="transmembrane region" description="Helical" evidence="1">
    <location>
        <begin position="21"/>
        <end position="40"/>
    </location>
</feature>
<accession>A0A1H3DGQ0</accession>
<feature type="transmembrane region" description="Helical" evidence="1">
    <location>
        <begin position="224"/>
        <end position="242"/>
    </location>
</feature>
<dbReference type="RefSeq" id="WP_091289444.1">
    <property type="nucleotide sequence ID" value="NZ_FNON01000003.1"/>
</dbReference>
<feature type="transmembrane region" description="Helical" evidence="1">
    <location>
        <begin position="134"/>
        <end position="152"/>
    </location>
</feature>
<feature type="transmembrane region" description="Helical" evidence="1">
    <location>
        <begin position="52"/>
        <end position="71"/>
    </location>
</feature>
<reference evidence="2 3" key="1">
    <citation type="submission" date="2016-10" db="EMBL/GenBank/DDBJ databases">
        <authorList>
            <person name="de Groot N.N."/>
        </authorList>
    </citation>
    <scope>NUCLEOTIDE SEQUENCE [LARGE SCALE GENOMIC DNA]</scope>
    <source>
        <strain evidence="2 3">CPCC 202699</strain>
    </source>
</reference>
<dbReference type="STRING" id="589385.SAMN05421504_103362"/>
<evidence type="ECO:0000313" key="2">
    <source>
        <dbReference type="EMBL" id="SDX64869.1"/>
    </source>
</evidence>
<dbReference type="EMBL" id="FNON01000003">
    <property type="protein sequence ID" value="SDX64869.1"/>
    <property type="molecule type" value="Genomic_DNA"/>
</dbReference>
<protein>
    <recommendedName>
        <fullName evidence="4">ABC-type transport system involved in multi-copper enzyme maturation, permease component</fullName>
    </recommendedName>
</protein>
<evidence type="ECO:0000256" key="1">
    <source>
        <dbReference type="SAM" id="Phobius"/>
    </source>
</evidence>
<organism evidence="2 3">
    <name type="scientific">Amycolatopsis xylanica</name>
    <dbReference type="NCBI Taxonomy" id="589385"/>
    <lineage>
        <taxon>Bacteria</taxon>
        <taxon>Bacillati</taxon>
        <taxon>Actinomycetota</taxon>
        <taxon>Actinomycetes</taxon>
        <taxon>Pseudonocardiales</taxon>
        <taxon>Pseudonocardiaceae</taxon>
        <taxon>Amycolatopsis</taxon>
    </lineage>
</organism>
<dbReference type="Proteomes" id="UP000199515">
    <property type="component" value="Unassembled WGS sequence"/>
</dbReference>
<feature type="transmembrane region" description="Helical" evidence="1">
    <location>
        <begin position="92"/>
        <end position="114"/>
    </location>
</feature>
<keyword evidence="1" id="KW-1133">Transmembrane helix</keyword>
<evidence type="ECO:0008006" key="4">
    <source>
        <dbReference type="Google" id="ProtNLM"/>
    </source>
</evidence>
<sequence>MSRTFGALVLFEARRQLRNPILLVLAAVTLAARTVASWRLMPNWSLATVDTATALLILGAGAMLAANLATLRDSRGAFAELLAPLPSRPKARTLAVLVAATGVSMLVAVVVIGLHFVSLTVGSVPVGRFDVTELLTGVAMVALFTAAGVALARWVPVLIAAPLAALVLTWAMFQFPGSWLLPVVPDLKIVIDAARPPLWHLLYVAGLFLAIAAAALLRHGPRPGFVVAAGTALAVLGGALTLHSPEAASPSATADRTAPRGLVTEGADHCLAHNGIRYCSFPSYAAWIPLWQQAIEPVVAAAPPSVRARAPEIVQRVTIGRLGAPSAIMPPVTWGRNGGEVESRRSLAAQMAGVLTGFQSRVGLLESMDGCDARDRSRTVVALWLTGQVEKAVAPQRVRARPDSDMGAIDYGETELRYASLLLADPEAKQRIWANWEVLVDPSTTLGKALPLLGLRQAEPIEAPRGTPCR</sequence>
<keyword evidence="1" id="KW-0472">Membrane</keyword>
<name>A0A1H3DGQ0_9PSEU</name>
<keyword evidence="1" id="KW-0812">Transmembrane</keyword>
<dbReference type="AlphaFoldDB" id="A0A1H3DGQ0"/>
<gene>
    <name evidence="2" type="ORF">SAMN05421504_103362</name>
</gene>
<proteinExistence type="predicted"/>
<dbReference type="OrthoDB" id="3665898at2"/>
<evidence type="ECO:0000313" key="3">
    <source>
        <dbReference type="Proteomes" id="UP000199515"/>
    </source>
</evidence>
<keyword evidence="3" id="KW-1185">Reference proteome</keyword>
<feature type="transmembrane region" description="Helical" evidence="1">
    <location>
        <begin position="157"/>
        <end position="177"/>
    </location>
</feature>
<feature type="transmembrane region" description="Helical" evidence="1">
    <location>
        <begin position="197"/>
        <end position="217"/>
    </location>
</feature>